<evidence type="ECO:0000313" key="1">
    <source>
        <dbReference type="EMBL" id="RMJ12271.1"/>
    </source>
</evidence>
<protein>
    <submittedName>
        <fullName evidence="1">Uncharacterized protein</fullName>
    </submittedName>
</protein>
<dbReference type="Proteomes" id="UP000277212">
    <property type="component" value="Unassembled WGS sequence"/>
</dbReference>
<comment type="caution">
    <text evidence="1">The sequence shown here is derived from an EMBL/GenBank/DDBJ whole genome shotgun (WGS) entry which is preliminary data.</text>
</comment>
<sequence length="157" mass="17287">MAAEEKSLKGWKRFGPVFQANPPWFEHVHTLRIVDFTVRVPANEGGTCDDGVSPRPDEEIRSAIFIQTAKDSLAGVLYETHRWPGSSKLKLSVSRYAHLGTHAYLATDAIIGFIWKKDVEEQFPGIINSIPTPDPCVIYAPGSAPDGSDLPPQDSIE</sequence>
<evidence type="ECO:0000313" key="2">
    <source>
        <dbReference type="Proteomes" id="UP000277212"/>
    </source>
</evidence>
<keyword evidence="2" id="KW-1185">Reference proteome</keyword>
<proteinExistence type="predicted"/>
<organism evidence="1 2">
    <name type="scientific">Fusarium kuroshium</name>
    <dbReference type="NCBI Taxonomy" id="2010991"/>
    <lineage>
        <taxon>Eukaryota</taxon>
        <taxon>Fungi</taxon>
        <taxon>Dikarya</taxon>
        <taxon>Ascomycota</taxon>
        <taxon>Pezizomycotina</taxon>
        <taxon>Sordariomycetes</taxon>
        <taxon>Hypocreomycetidae</taxon>
        <taxon>Hypocreales</taxon>
        <taxon>Nectriaceae</taxon>
        <taxon>Fusarium</taxon>
        <taxon>Fusarium solani species complex</taxon>
    </lineage>
</organism>
<dbReference type="EMBL" id="NKUJ01000141">
    <property type="protein sequence ID" value="RMJ12271.1"/>
    <property type="molecule type" value="Genomic_DNA"/>
</dbReference>
<gene>
    <name evidence="1" type="ORF">CDV36_008078</name>
</gene>
<reference evidence="1 2" key="1">
    <citation type="submission" date="2017-06" db="EMBL/GenBank/DDBJ databases">
        <title>Comparative genomic analysis of Ambrosia Fusariam Clade fungi.</title>
        <authorList>
            <person name="Stajich J.E."/>
            <person name="Carrillo J."/>
            <person name="Kijimoto T."/>
            <person name="Eskalen A."/>
            <person name="O'Donnell K."/>
            <person name="Kasson M."/>
        </authorList>
    </citation>
    <scope>NUCLEOTIDE SEQUENCE [LARGE SCALE GENOMIC DNA]</scope>
    <source>
        <strain evidence="1">UCR3666</strain>
    </source>
</reference>
<dbReference type="OrthoDB" id="4969524at2759"/>
<dbReference type="AlphaFoldDB" id="A0A3M2S3Z7"/>
<accession>A0A3M2S3Z7</accession>
<name>A0A3M2S3Z7_9HYPO</name>